<dbReference type="Gene3D" id="3.40.1360.10">
    <property type="match status" value="1"/>
</dbReference>
<dbReference type="Pfam" id="PF01751">
    <property type="entry name" value="Toprim"/>
    <property type="match status" value="1"/>
</dbReference>
<dbReference type="CDD" id="cd01029">
    <property type="entry name" value="TOPRIM_primases"/>
    <property type="match status" value="1"/>
</dbReference>
<dbReference type="EMBL" id="BNGU01000046">
    <property type="protein sequence ID" value="GHM59904.1"/>
    <property type="molecule type" value="Genomic_DNA"/>
</dbReference>
<feature type="domain" description="Toprim" evidence="1">
    <location>
        <begin position="185"/>
        <end position="248"/>
    </location>
</feature>
<name>A0A8J3HPY6_9RICK</name>
<evidence type="ECO:0000259" key="1">
    <source>
        <dbReference type="Pfam" id="PF01751"/>
    </source>
</evidence>
<comment type="caution">
    <text evidence="2">The sequence shown here is derived from an EMBL/GenBank/DDBJ whole genome shotgun (WGS) entry which is preliminary data.</text>
</comment>
<reference evidence="2 3" key="1">
    <citation type="journal article" date="2021" name="Microb. Ecol.">
        <title>Candidatus Mesenet longicola: Novel Endosymbionts of Brontispa longissima that Induce Cytoplasmic Incompatibility.</title>
        <authorList>
            <person name="Takano S."/>
            <person name="Gotoh Y."/>
            <person name="Hayashi T."/>
        </authorList>
    </citation>
    <scope>NUCLEOTIDE SEQUENCE [LARGE SCALE GENOMIC DNA]</scope>
    <source>
        <strain evidence="2">L5</strain>
    </source>
</reference>
<dbReference type="Pfam" id="PF13481">
    <property type="entry name" value="AAA_25"/>
    <property type="match status" value="1"/>
</dbReference>
<gene>
    <name evidence="2" type="ORF">sL5_08970</name>
</gene>
<accession>A0A8J3HPY6</accession>
<dbReference type="Gene3D" id="3.40.50.300">
    <property type="entry name" value="P-loop containing nucleotide triphosphate hydrolases"/>
    <property type="match status" value="1"/>
</dbReference>
<dbReference type="AlphaFoldDB" id="A0A8J3HPY6"/>
<dbReference type="SUPFAM" id="SSF56731">
    <property type="entry name" value="DNA primase core"/>
    <property type="match status" value="1"/>
</dbReference>
<dbReference type="InterPro" id="IPR027417">
    <property type="entry name" value="P-loop_NTPase"/>
</dbReference>
<organism evidence="2 3">
    <name type="scientific">Candidatus Mesenet longicola</name>
    <dbReference type="NCBI Taxonomy" id="1892558"/>
    <lineage>
        <taxon>Bacteria</taxon>
        <taxon>Pseudomonadati</taxon>
        <taxon>Pseudomonadota</taxon>
        <taxon>Alphaproteobacteria</taxon>
        <taxon>Rickettsiales</taxon>
        <taxon>Anaplasmataceae</taxon>
        <taxon>Candidatus Mesenet</taxon>
    </lineage>
</organism>
<evidence type="ECO:0000313" key="2">
    <source>
        <dbReference type="EMBL" id="GHM59904.1"/>
    </source>
</evidence>
<sequence length="692" mass="76732">MDITCDFNNLPKNGHYKPLLEKEELKTQLLLNIRSCLSYLFPNGTLHGNEYRIGNLQGSKGKSLRVELTGNKAGLWNDFATGEGGDIIDLWAAAHRKDVKAEFHEVMASIGEWLGYYRQHKVNESETTTFWDYLDENGEAIVKVYRYDTALGKRYLPFDIKKSSYTAPEVRPLYNIPGIIKSDKVVIVEGEKCAESLIKQGITATTAMSGANAPIDKTDWSPLKGKHIVIWPDNDEPGKQYAEKVAKKLIDLGVTSLAIVKIHQDKPKAWDAADCIQENISISGFIQDNSSKIIFKSPLNILDWSVDRYIGPVPKQKFLVDGLFPLGVTSIVAAMGDTGKGMLLLDLALKVANDTDQVCGFGSLVTEHGSVVIFSAEDDADEIHRRLERLDPESERIQYQNHIFIVPIPNAGGPFSIVKTNMRGKCPEASEKFEDISRQLNTIKNLKLIVFDPLISFVHADINSDPEMGWYATGLLANLATETGAAVIVAHHMRKPKCNGPIITVEQARDAIRGTSALVDGVRCSFALWPASLENQNMVFDTLKVNKVSNAVYQGAIVKSNGATNRDIRTYLRSSTGLLEDISGQLKLSKFSEKDLKIMLTRSIEISAQEGHPFTHTGGSGVFKQRHKLPTVFHEIGKHRIERLVQSLLNENKVVKGMASHSKEDKWLDVPNGPFAKGEGEFKLGAESLNYL</sequence>
<proteinExistence type="predicted"/>
<keyword evidence="3" id="KW-1185">Reference proteome</keyword>
<evidence type="ECO:0000313" key="3">
    <source>
        <dbReference type="Proteomes" id="UP000637906"/>
    </source>
</evidence>
<dbReference type="SUPFAM" id="SSF52540">
    <property type="entry name" value="P-loop containing nucleoside triphosphate hydrolases"/>
    <property type="match status" value="1"/>
</dbReference>
<dbReference type="Proteomes" id="UP000637906">
    <property type="component" value="Unassembled WGS sequence"/>
</dbReference>
<protein>
    <recommendedName>
        <fullName evidence="1">Toprim domain-containing protein</fullName>
    </recommendedName>
</protein>
<dbReference type="InterPro" id="IPR006171">
    <property type="entry name" value="TOPRIM_dom"/>
</dbReference>
<dbReference type="InterPro" id="IPR034154">
    <property type="entry name" value="TOPRIM_DnaG/twinkle"/>
</dbReference>